<gene>
    <name evidence="3" type="ORF">sccontig008-88</name>
</gene>
<dbReference type="CDD" id="cd10923">
    <property type="entry name" value="CE4_COG5298"/>
    <property type="match status" value="1"/>
</dbReference>
<name>H6UP68_STRCW</name>
<dbReference type="EMBL" id="JN671974">
    <property type="protein sequence ID" value="AEZ64596.1"/>
    <property type="molecule type" value="Genomic_DNA"/>
</dbReference>
<feature type="compositionally biased region" description="Basic and acidic residues" evidence="1">
    <location>
        <begin position="22"/>
        <end position="33"/>
    </location>
</feature>
<evidence type="ECO:0000313" key="3">
    <source>
        <dbReference type="EMBL" id="AEZ64596.1"/>
    </source>
</evidence>
<proteinExistence type="predicted"/>
<dbReference type="Pfam" id="PF10096">
    <property type="entry name" value="DUF2334"/>
    <property type="match status" value="1"/>
</dbReference>
<protein>
    <recommendedName>
        <fullName evidence="4">DUF2334 domain-containing protein</fullName>
    </recommendedName>
</protein>
<feature type="chain" id="PRO_5039293171" description="DUF2334 domain-containing protein" evidence="2">
    <location>
        <begin position="21"/>
        <end position="609"/>
    </location>
</feature>
<dbReference type="GO" id="GO:0005975">
    <property type="term" value="P:carbohydrate metabolic process"/>
    <property type="evidence" value="ECO:0007669"/>
    <property type="project" value="InterPro"/>
</dbReference>
<evidence type="ECO:0008006" key="4">
    <source>
        <dbReference type="Google" id="ProtNLM"/>
    </source>
</evidence>
<reference evidence="3" key="1">
    <citation type="journal article" date="2012" name="Appl. Environ. Microbiol.">
        <title>Identification of the Herboxidiene Biosynthetic Gene Cluster in Streptomyces chromofuscus ATCC 49982.</title>
        <authorList>
            <person name="Shao L."/>
            <person name="Zi J."/>
            <person name="Zeng J."/>
            <person name="Zhan J."/>
        </authorList>
    </citation>
    <scope>NUCLEOTIDE SEQUENCE</scope>
    <source>
        <strain evidence="3">A7847</strain>
    </source>
</reference>
<dbReference type="AlphaFoldDB" id="H6UP68"/>
<evidence type="ECO:0000256" key="2">
    <source>
        <dbReference type="SAM" id="SignalP"/>
    </source>
</evidence>
<keyword evidence="2" id="KW-0732">Signal</keyword>
<feature type="signal peptide" evidence="2">
    <location>
        <begin position="1"/>
        <end position="20"/>
    </location>
</feature>
<dbReference type="InterPro" id="IPR018763">
    <property type="entry name" value="DUF2334"/>
</dbReference>
<accession>H6UP68</accession>
<evidence type="ECO:0000256" key="1">
    <source>
        <dbReference type="SAM" id="MobiDB-lite"/>
    </source>
</evidence>
<organism evidence="3">
    <name type="scientific">Streptomyces chromofuscus</name>
    <dbReference type="NCBI Taxonomy" id="42881"/>
    <lineage>
        <taxon>Bacteria</taxon>
        <taxon>Bacillati</taxon>
        <taxon>Actinomycetota</taxon>
        <taxon>Actinomycetes</taxon>
        <taxon>Kitasatosporales</taxon>
        <taxon>Streptomycetaceae</taxon>
        <taxon>Streptomyces</taxon>
    </lineage>
</organism>
<feature type="region of interest" description="Disordered" evidence="1">
    <location>
        <begin position="22"/>
        <end position="101"/>
    </location>
</feature>
<sequence>MIALAIAALVGGGLLAPATAADRDGRGDADRPAAHGSSTGVRADDLKGWAAAQRSADAERRAAKSARPTAENRTSKPGKLSEERASATGRQARTAPRAAEPGEAKTLVLYDTAGPFGHLGELYAMGVANLGGHFGTVTTKPVQEYTPELMESYDATVYIGSTYYSEEIPDAVPEDFYLDTLLSERPVIWIGENIWNMANSISLQEFQYRYGWDPTSSFYETDGSVGEISRVDYKGQQLTRKIPVGQDAGVLHPHITAGAGGPQVTEVAQAVDTAGGTTKTSPWALRSGNLTYIGEIPFTYVSETDRILAFQDMLFDALAPQTAEQHRAMVRLEDITPLSDATSMRAIADYLKSKNIPYGINVIPVYSDPKGVQNNGVARTVRLSQRPALVNTLKYMLANGAVLMDHGYTHQYGNADNPYNGLSADDFEFFRAHVDATDTVIYDGPATEDSAEWAQGRVTAALAEFARVGLPKPRLWVTPHYAASATDYRVFAQNFEARMERPLYFAGTLTGEPSDSSRYLGQFFPYPVTDVYGTKVLPENLGSYEPEAHNNNPPRLAADLVKNAKANLAVRDGFASFYYHPYQPVEPLQETVEGIEALGYTFVSPESLL</sequence>
<dbReference type="InterPro" id="IPR011330">
    <property type="entry name" value="Glyco_hydro/deAcase_b/a-brl"/>
</dbReference>
<dbReference type="SUPFAM" id="SSF88713">
    <property type="entry name" value="Glycoside hydrolase/deacetylase"/>
    <property type="match status" value="1"/>
</dbReference>